<feature type="compositionally biased region" description="Basic and acidic residues" evidence="1">
    <location>
        <begin position="98"/>
        <end position="121"/>
    </location>
</feature>
<protein>
    <submittedName>
        <fullName evidence="2">Uncharacterized protein</fullName>
    </submittedName>
</protein>
<evidence type="ECO:0000256" key="1">
    <source>
        <dbReference type="SAM" id="MobiDB-lite"/>
    </source>
</evidence>
<reference evidence="2" key="2">
    <citation type="submission" date="2022-01" db="EMBL/GenBank/DDBJ databases">
        <authorList>
            <person name="Yamashiro T."/>
            <person name="Shiraishi A."/>
            <person name="Satake H."/>
            <person name="Nakayama K."/>
        </authorList>
    </citation>
    <scope>NUCLEOTIDE SEQUENCE</scope>
</reference>
<keyword evidence="3" id="KW-1185">Reference proteome</keyword>
<proteinExistence type="predicted"/>
<gene>
    <name evidence="2" type="ORF">Tco_0774860</name>
</gene>
<accession>A0ABQ4ZPP3</accession>
<feature type="region of interest" description="Disordered" evidence="1">
    <location>
        <begin position="93"/>
        <end position="121"/>
    </location>
</feature>
<reference evidence="2" key="1">
    <citation type="journal article" date="2022" name="Int. J. Mol. Sci.">
        <title>Draft Genome of Tanacetum Coccineum: Genomic Comparison of Closely Related Tanacetum-Family Plants.</title>
        <authorList>
            <person name="Yamashiro T."/>
            <person name="Shiraishi A."/>
            <person name="Nakayama K."/>
            <person name="Satake H."/>
        </authorList>
    </citation>
    <scope>NUCLEOTIDE SEQUENCE</scope>
</reference>
<sequence length="121" mass="13093">MIATAPLYNPVDIASPNLLGFHYFYSLKSATVHRCSSESTVAHHCSPDFATTRRSLLLLARVYCCSSKSVARRSLLLLTGSLETASQMLVTASGGPRDGVKKNGDDVRVGDSEEAQRRFAS</sequence>
<dbReference type="EMBL" id="BQNB010011565">
    <property type="protein sequence ID" value="GJS92224.1"/>
    <property type="molecule type" value="Genomic_DNA"/>
</dbReference>
<evidence type="ECO:0000313" key="3">
    <source>
        <dbReference type="Proteomes" id="UP001151760"/>
    </source>
</evidence>
<name>A0ABQ4ZPP3_9ASTR</name>
<evidence type="ECO:0000313" key="2">
    <source>
        <dbReference type="EMBL" id="GJS92224.1"/>
    </source>
</evidence>
<dbReference type="Proteomes" id="UP001151760">
    <property type="component" value="Unassembled WGS sequence"/>
</dbReference>
<organism evidence="2 3">
    <name type="scientific">Tanacetum coccineum</name>
    <dbReference type="NCBI Taxonomy" id="301880"/>
    <lineage>
        <taxon>Eukaryota</taxon>
        <taxon>Viridiplantae</taxon>
        <taxon>Streptophyta</taxon>
        <taxon>Embryophyta</taxon>
        <taxon>Tracheophyta</taxon>
        <taxon>Spermatophyta</taxon>
        <taxon>Magnoliopsida</taxon>
        <taxon>eudicotyledons</taxon>
        <taxon>Gunneridae</taxon>
        <taxon>Pentapetalae</taxon>
        <taxon>asterids</taxon>
        <taxon>campanulids</taxon>
        <taxon>Asterales</taxon>
        <taxon>Asteraceae</taxon>
        <taxon>Asteroideae</taxon>
        <taxon>Anthemideae</taxon>
        <taxon>Anthemidinae</taxon>
        <taxon>Tanacetum</taxon>
    </lineage>
</organism>
<comment type="caution">
    <text evidence="2">The sequence shown here is derived from an EMBL/GenBank/DDBJ whole genome shotgun (WGS) entry which is preliminary data.</text>
</comment>